<dbReference type="EMBL" id="AZFS01000060">
    <property type="protein sequence ID" value="KRL94144.1"/>
    <property type="molecule type" value="Genomic_DNA"/>
</dbReference>
<dbReference type="PATRIC" id="fig|1423753.3.peg.727"/>
<dbReference type="PANTHER" id="PTHR43792">
    <property type="entry name" value="GNAT FAMILY, PUTATIVE (AFU_ORTHOLOGUE AFUA_3G00765)-RELATED-RELATED"/>
    <property type="match status" value="1"/>
</dbReference>
<dbReference type="InterPro" id="IPR016181">
    <property type="entry name" value="Acyl_CoA_acyltransferase"/>
</dbReference>
<dbReference type="Pfam" id="PF13302">
    <property type="entry name" value="Acetyltransf_3"/>
    <property type="match status" value="1"/>
</dbReference>
<dbReference type="STRING" id="1423753.FD28_GL000695"/>
<protein>
    <recommendedName>
        <fullName evidence="1">N-acetyltransferase domain-containing protein</fullName>
    </recommendedName>
</protein>
<dbReference type="RefSeq" id="WP_057734465.1">
    <property type="nucleotide sequence ID" value="NZ_AZFS01000060.1"/>
</dbReference>
<sequence>MATILKTARLDLRPLTDSDYPAYKRLVTDPLISRPTGLMSQPDDRQVRRWYQADRQTPLSYAVVLHRMNRLIGTIVFYEWFDDTGMPDDTGLELGYFLEPDFWGQGLMAEALTACLADLSAATSPVQTIWANCLVSNERSCRLLEKLSFQTIGDQLMAVTGSGQTLQRQALLRLDLTYHQNN</sequence>
<dbReference type="InterPro" id="IPR051531">
    <property type="entry name" value="N-acetyltransferase"/>
</dbReference>
<evidence type="ECO:0000313" key="2">
    <source>
        <dbReference type="EMBL" id="KRL94144.1"/>
    </source>
</evidence>
<dbReference type="OrthoDB" id="9798081at2"/>
<keyword evidence="3" id="KW-1185">Reference proteome</keyword>
<feature type="domain" description="N-acetyltransferase" evidence="1">
    <location>
        <begin position="10"/>
        <end position="177"/>
    </location>
</feature>
<dbReference type="PROSITE" id="PS51186">
    <property type="entry name" value="GNAT"/>
    <property type="match status" value="1"/>
</dbReference>
<accession>A0A0R1ULE9</accession>
<name>A0A0R1ULE9_9LACO</name>
<gene>
    <name evidence="2" type="ORF">FD28_GL000695</name>
</gene>
<dbReference type="SUPFAM" id="SSF55729">
    <property type="entry name" value="Acyl-CoA N-acyltransferases (Nat)"/>
    <property type="match status" value="1"/>
</dbReference>
<dbReference type="InterPro" id="IPR000182">
    <property type="entry name" value="GNAT_dom"/>
</dbReference>
<evidence type="ECO:0000313" key="3">
    <source>
        <dbReference type="Proteomes" id="UP000051580"/>
    </source>
</evidence>
<evidence type="ECO:0000259" key="1">
    <source>
        <dbReference type="PROSITE" id="PS51186"/>
    </source>
</evidence>
<dbReference type="GO" id="GO:0016747">
    <property type="term" value="F:acyltransferase activity, transferring groups other than amino-acyl groups"/>
    <property type="evidence" value="ECO:0007669"/>
    <property type="project" value="InterPro"/>
</dbReference>
<dbReference type="Proteomes" id="UP000051580">
    <property type="component" value="Unassembled WGS sequence"/>
</dbReference>
<reference evidence="2 3" key="1">
    <citation type="journal article" date="2015" name="Genome Announc.">
        <title>Expanding the biotechnology potential of lactobacilli through comparative genomics of 213 strains and associated genera.</title>
        <authorList>
            <person name="Sun Z."/>
            <person name="Harris H.M."/>
            <person name="McCann A."/>
            <person name="Guo C."/>
            <person name="Argimon S."/>
            <person name="Zhang W."/>
            <person name="Yang X."/>
            <person name="Jeffery I.B."/>
            <person name="Cooney J.C."/>
            <person name="Kagawa T.F."/>
            <person name="Liu W."/>
            <person name="Song Y."/>
            <person name="Salvetti E."/>
            <person name="Wrobel A."/>
            <person name="Rasinkangas P."/>
            <person name="Parkhill J."/>
            <person name="Rea M.C."/>
            <person name="O'Sullivan O."/>
            <person name="Ritari J."/>
            <person name="Douillard F.P."/>
            <person name="Paul Ross R."/>
            <person name="Yang R."/>
            <person name="Briner A.E."/>
            <person name="Felis G.E."/>
            <person name="de Vos W.M."/>
            <person name="Barrangou R."/>
            <person name="Klaenhammer T.R."/>
            <person name="Caufield P.W."/>
            <person name="Cui Y."/>
            <person name="Zhang H."/>
            <person name="O'Toole P.W."/>
        </authorList>
    </citation>
    <scope>NUCLEOTIDE SEQUENCE [LARGE SCALE GENOMIC DNA]</scope>
    <source>
        <strain evidence="2 3">DSM 16381</strain>
    </source>
</reference>
<dbReference type="AlphaFoldDB" id="A0A0R1ULE9"/>
<proteinExistence type="predicted"/>
<comment type="caution">
    <text evidence="2">The sequence shown here is derived from an EMBL/GenBank/DDBJ whole genome shotgun (WGS) entry which is preliminary data.</text>
</comment>
<dbReference type="Gene3D" id="3.40.630.30">
    <property type="match status" value="1"/>
</dbReference>
<organism evidence="2 3">
    <name type="scientific">Levilactobacillus hammesii DSM 16381</name>
    <dbReference type="NCBI Taxonomy" id="1423753"/>
    <lineage>
        <taxon>Bacteria</taxon>
        <taxon>Bacillati</taxon>
        <taxon>Bacillota</taxon>
        <taxon>Bacilli</taxon>
        <taxon>Lactobacillales</taxon>
        <taxon>Lactobacillaceae</taxon>
        <taxon>Levilactobacillus</taxon>
    </lineage>
</organism>